<sequence length="97" mass="11365">MKQTDTLSKTISTGIKLDETLHARLKLLSQAKDRTPHWLMKAAIEEYVEREEAYEREKREDMERWQKYQQTGHAIPNEAVDAWLSSWGSESELSCPK</sequence>
<gene>
    <name evidence="2" type="ORF">A1356_16195</name>
</gene>
<keyword evidence="3" id="KW-1185">Reference proteome</keyword>
<comment type="caution">
    <text evidence="2">The sequence shown here is derived from an EMBL/GenBank/DDBJ whole genome shotgun (WGS) entry which is preliminary data.</text>
</comment>
<dbReference type="InterPro" id="IPR048798">
    <property type="entry name" value="PutA_RHH"/>
</dbReference>
<dbReference type="CDD" id="cd22233">
    <property type="entry name" value="RHH_CopAso-like"/>
    <property type="match status" value="1"/>
</dbReference>
<dbReference type="Pfam" id="PF21775">
    <property type="entry name" value="PutA_1st"/>
    <property type="match status" value="1"/>
</dbReference>
<name>A0AA91I4F8_9GAMM</name>
<reference evidence="2 3" key="1">
    <citation type="submission" date="2016-03" db="EMBL/GenBank/DDBJ databases">
        <authorList>
            <person name="Heylen K."/>
            <person name="De Vos P."/>
            <person name="Vekeman B."/>
        </authorList>
    </citation>
    <scope>NUCLEOTIDE SEQUENCE [LARGE SCALE GENOMIC DNA]</scope>
    <source>
        <strain evidence="2 3">R-49807</strain>
    </source>
</reference>
<dbReference type="AlphaFoldDB" id="A0AA91I4F8"/>
<proteinExistence type="predicted"/>
<dbReference type="SUPFAM" id="SSF47598">
    <property type="entry name" value="Ribbon-helix-helix"/>
    <property type="match status" value="1"/>
</dbReference>
<evidence type="ECO:0000313" key="3">
    <source>
        <dbReference type="Proteomes" id="UP000077734"/>
    </source>
</evidence>
<evidence type="ECO:0000313" key="2">
    <source>
        <dbReference type="EMBL" id="OAI24221.1"/>
    </source>
</evidence>
<dbReference type="InterPro" id="IPR013321">
    <property type="entry name" value="Arc_rbn_hlx_hlx"/>
</dbReference>
<dbReference type="Proteomes" id="UP000077734">
    <property type="component" value="Unassembled WGS sequence"/>
</dbReference>
<organism evidence="2 3">
    <name type="scientific">Methylomonas koyamae</name>
    <dbReference type="NCBI Taxonomy" id="702114"/>
    <lineage>
        <taxon>Bacteria</taxon>
        <taxon>Pseudomonadati</taxon>
        <taxon>Pseudomonadota</taxon>
        <taxon>Gammaproteobacteria</taxon>
        <taxon>Methylococcales</taxon>
        <taxon>Methylococcaceae</taxon>
        <taxon>Methylomonas</taxon>
    </lineage>
</organism>
<dbReference type="Gene3D" id="1.10.1220.10">
    <property type="entry name" value="Met repressor-like"/>
    <property type="match status" value="1"/>
</dbReference>
<feature type="domain" description="PutA RHH" evidence="1">
    <location>
        <begin position="18"/>
        <end position="50"/>
    </location>
</feature>
<dbReference type="RefSeq" id="WP_064023797.1">
    <property type="nucleotide sequence ID" value="NZ_LUUL01000093.1"/>
</dbReference>
<accession>A0AA91I4F8</accession>
<dbReference type="EMBL" id="LUUL01000093">
    <property type="protein sequence ID" value="OAI24221.1"/>
    <property type="molecule type" value="Genomic_DNA"/>
</dbReference>
<evidence type="ECO:0000259" key="1">
    <source>
        <dbReference type="Pfam" id="PF21775"/>
    </source>
</evidence>
<dbReference type="InterPro" id="IPR010985">
    <property type="entry name" value="Ribbon_hlx_hlx"/>
</dbReference>
<dbReference type="GO" id="GO:0006355">
    <property type="term" value="P:regulation of DNA-templated transcription"/>
    <property type="evidence" value="ECO:0007669"/>
    <property type="project" value="InterPro"/>
</dbReference>
<protein>
    <submittedName>
        <fullName evidence="2">Toxin-antitoxin system</fullName>
    </submittedName>
</protein>